<reference evidence="6 7" key="1">
    <citation type="submission" date="2024-09" db="EMBL/GenBank/DDBJ databases">
        <title>T2T genomes of carrot and Alternaria dauci and their utility for understanding host-pathogen interaction during carrot leaf blight disease.</title>
        <authorList>
            <person name="Liu W."/>
            <person name="Xu S."/>
            <person name="Ou C."/>
            <person name="Liu X."/>
            <person name="Zhuang F."/>
            <person name="Deng X.W."/>
        </authorList>
    </citation>
    <scope>NUCLEOTIDE SEQUENCE [LARGE SCALE GENOMIC DNA]</scope>
    <source>
        <strain evidence="6 7">A2016</strain>
    </source>
</reference>
<dbReference type="RefSeq" id="XP_069310866.1">
    <property type="nucleotide sequence ID" value="XM_069447940.1"/>
</dbReference>
<dbReference type="PRINTS" id="PR00420">
    <property type="entry name" value="RNGMNOXGNASE"/>
</dbReference>
<dbReference type="InterPro" id="IPR036188">
    <property type="entry name" value="FAD/NAD-bd_sf"/>
</dbReference>
<gene>
    <name evidence="6" type="ORF">ACET3X_000624</name>
</gene>
<dbReference type="Pfam" id="PF13450">
    <property type="entry name" value="NAD_binding_8"/>
    <property type="match status" value="1"/>
</dbReference>
<keyword evidence="1" id="KW-0285">Flavoprotein</keyword>
<evidence type="ECO:0000313" key="7">
    <source>
        <dbReference type="Proteomes" id="UP001578633"/>
    </source>
</evidence>
<keyword evidence="3" id="KW-0560">Oxidoreductase</keyword>
<dbReference type="Pfam" id="PF01494">
    <property type="entry name" value="FAD_binding_3"/>
    <property type="match status" value="1"/>
</dbReference>
<accession>A0ABR3UVG5</accession>
<dbReference type="GeneID" id="96080946"/>
<feature type="domain" description="FAD-binding" evidence="5">
    <location>
        <begin position="175"/>
        <end position="378"/>
    </location>
</feature>
<dbReference type="InterPro" id="IPR051104">
    <property type="entry name" value="FAD_monoxygenase"/>
</dbReference>
<dbReference type="Proteomes" id="UP001578633">
    <property type="component" value="Chromosome 1"/>
</dbReference>
<feature type="region of interest" description="Disordered" evidence="4">
    <location>
        <begin position="1"/>
        <end position="30"/>
    </location>
</feature>
<protein>
    <recommendedName>
        <fullName evidence="5">FAD-binding domain-containing protein</fullName>
    </recommendedName>
</protein>
<evidence type="ECO:0000256" key="1">
    <source>
        <dbReference type="ARBA" id="ARBA00022630"/>
    </source>
</evidence>
<keyword evidence="2" id="KW-0274">FAD</keyword>
<evidence type="ECO:0000256" key="2">
    <source>
        <dbReference type="ARBA" id="ARBA00022827"/>
    </source>
</evidence>
<name>A0ABR3UVG5_9PLEO</name>
<dbReference type="SUPFAM" id="SSF51905">
    <property type="entry name" value="FAD/NAD(P)-binding domain"/>
    <property type="match status" value="1"/>
</dbReference>
<dbReference type="PANTHER" id="PTHR46720">
    <property type="entry name" value="HYDROXYLASE, PUTATIVE (AFU_ORTHOLOGUE AFUA_3G01460)-RELATED"/>
    <property type="match status" value="1"/>
</dbReference>
<evidence type="ECO:0000259" key="5">
    <source>
        <dbReference type="Pfam" id="PF01494"/>
    </source>
</evidence>
<evidence type="ECO:0000256" key="4">
    <source>
        <dbReference type="SAM" id="MobiDB-lite"/>
    </source>
</evidence>
<organism evidence="6 7">
    <name type="scientific">Alternaria dauci</name>
    <dbReference type="NCBI Taxonomy" id="48095"/>
    <lineage>
        <taxon>Eukaryota</taxon>
        <taxon>Fungi</taxon>
        <taxon>Dikarya</taxon>
        <taxon>Ascomycota</taxon>
        <taxon>Pezizomycotina</taxon>
        <taxon>Dothideomycetes</taxon>
        <taxon>Pleosporomycetidae</taxon>
        <taxon>Pleosporales</taxon>
        <taxon>Pleosporineae</taxon>
        <taxon>Pleosporaceae</taxon>
        <taxon>Alternaria</taxon>
        <taxon>Alternaria sect. Porri</taxon>
    </lineage>
</organism>
<keyword evidence="7" id="KW-1185">Reference proteome</keyword>
<evidence type="ECO:0000256" key="3">
    <source>
        <dbReference type="ARBA" id="ARBA00023002"/>
    </source>
</evidence>
<dbReference type="InterPro" id="IPR002938">
    <property type="entry name" value="FAD-bd"/>
</dbReference>
<dbReference type="PANTHER" id="PTHR46720:SF3">
    <property type="entry name" value="FAD-BINDING DOMAIN-CONTAINING PROTEIN-RELATED"/>
    <property type="match status" value="1"/>
</dbReference>
<dbReference type="EMBL" id="JBHGVX010000001">
    <property type="protein sequence ID" value="KAL1800282.1"/>
    <property type="molecule type" value="Genomic_DNA"/>
</dbReference>
<evidence type="ECO:0000313" key="6">
    <source>
        <dbReference type="EMBL" id="KAL1800282.1"/>
    </source>
</evidence>
<sequence>MHTPSLPIGKDQNIFLGPKPNHPAHEMAPSSSSKPYSLAVVGGGISGLCLAIALLEFDVPITIYEAAPHFGEIGAGVSLGPNAGRAMELMSPKIYQAFMKCKTGNADNSKMDSWFTIRVGDARREDKNGYVREGKKVRDALFEVPMHSNGASGGVYRARFLDELVKDVPDGVANFDKRLVEMNEAPDGSRDIVLKFADGSTAQHSAVVGCDGIKSLTRKWLLGRDNPASKAVFSGKYAYRGLIPMDKAVEMLGDDVARNSSMYLGYHGHLLTFPIEQGKTMNVVAFGSRDTWDNERWVVTTSKEEMEADFKEWGPHVQKIVGAMQKPDIWALFQHPPCDTFTKGRVCLLGDAAHATTPHQGAGAGMCIEDSYILANLVKDANNVDELQRAFGAFDQVRRERTQKNVKTSYEAGKLYDFELFGDDLDKIEDSYLHRMRWIWDIDLKAQLEQAKKIMKQ</sequence>
<dbReference type="Gene3D" id="3.50.50.60">
    <property type="entry name" value="FAD/NAD(P)-binding domain"/>
    <property type="match status" value="1"/>
</dbReference>
<proteinExistence type="predicted"/>
<dbReference type="SUPFAM" id="SSF54373">
    <property type="entry name" value="FAD-linked reductases, C-terminal domain"/>
    <property type="match status" value="1"/>
</dbReference>
<comment type="caution">
    <text evidence="6">The sequence shown here is derived from an EMBL/GenBank/DDBJ whole genome shotgun (WGS) entry which is preliminary data.</text>
</comment>